<evidence type="ECO:0000313" key="2">
    <source>
        <dbReference type="EMBL" id="BBZ44005.1"/>
    </source>
</evidence>
<dbReference type="RefSeq" id="WP_161494248.1">
    <property type="nucleotide sequence ID" value="NZ_AP022614.1"/>
</dbReference>
<gene>
    <name evidence="2" type="ORF">MPRM_12860</name>
</gene>
<keyword evidence="3" id="KW-1185">Reference proteome</keyword>
<sequence length="69" mass="6653">MNTHIKAALATFGGAAALVWAVGFGPVGVNTDGSTPSPATHSSPSVLTTTPGSGVTHATLTGCISGENC</sequence>
<dbReference type="Proteomes" id="UP000467105">
    <property type="component" value="Chromosome"/>
</dbReference>
<dbReference type="EMBL" id="AP022614">
    <property type="protein sequence ID" value="BBZ44005.1"/>
    <property type="molecule type" value="Genomic_DNA"/>
</dbReference>
<dbReference type="AlphaFoldDB" id="A0A7I7YQ55"/>
<feature type="compositionally biased region" description="Low complexity" evidence="1">
    <location>
        <begin position="34"/>
        <end position="45"/>
    </location>
</feature>
<organism evidence="2 3">
    <name type="scientific">Mycobacterium parmense</name>
    <dbReference type="NCBI Taxonomy" id="185642"/>
    <lineage>
        <taxon>Bacteria</taxon>
        <taxon>Bacillati</taxon>
        <taxon>Actinomycetota</taxon>
        <taxon>Actinomycetes</taxon>
        <taxon>Mycobacteriales</taxon>
        <taxon>Mycobacteriaceae</taxon>
        <taxon>Mycobacterium</taxon>
        <taxon>Mycobacterium simiae complex</taxon>
    </lineage>
</organism>
<reference evidence="2 3" key="1">
    <citation type="journal article" date="2019" name="Emerg. Microbes Infect.">
        <title>Comprehensive subspecies identification of 175 nontuberculous mycobacteria species based on 7547 genomic profiles.</title>
        <authorList>
            <person name="Matsumoto Y."/>
            <person name="Kinjo T."/>
            <person name="Motooka D."/>
            <person name="Nabeya D."/>
            <person name="Jung N."/>
            <person name="Uechi K."/>
            <person name="Horii T."/>
            <person name="Iida T."/>
            <person name="Fujita J."/>
            <person name="Nakamura S."/>
        </authorList>
    </citation>
    <scope>NUCLEOTIDE SEQUENCE [LARGE SCALE GENOMIC DNA]</scope>
    <source>
        <strain evidence="2 3">JCM 14742</strain>
    </source>
</reference>
<protein>
    <submittedName>
        <fullName evidence="2">Uncharacterized protein</fullName>
    </submittedName>
</protein>
<proteinExistence type="predicted"/>
<feature type="region of interest" description="Disordered" evidence="1">
    <location>
        <begin position="30"/>
        <end position="53"/>
    </location>
</feature>
<evidence type="ECO:0000313" key="3">
    <source>
        <dbReference type="Proteomes" id="UP000467105"/>
    </source>
</evidence>
<evidence type="ECO:0000256" key="1">
    <source>
        <dbReference type="SAM" id="MobiDB-lite"/>
    </source>
</evidence>
<name>A0A7I7YQ55_9MYCO</name>
<accession>A0A7I7YQ55</accession>